<gene>
    <name evidence="1" type="ORF">DVH29_13155</name>
</gene>
<organism evidence="1 2">
    <name type="scientific">Pelagibacterium lacus</name>
    <dbReference type="NCBI Taxonomy" id="2282655"/>
    <lineage>
        <taxon>Bacteria</taxon>
        <taxon>Pseudomonadati</taxon>
        <taxon>Pseudomonadota</taxon>
        <taxon>Alphaproteobacteria</taxon>
        <taxon>Hyphomicrobiales</taxon>
        <taxon>Devosiaceae</taxon>
        <taxon>Pelagibacterium</taxon>
    </lineage>
</organism>
<comment type="caution">
    <text evidence="1">The sequence shown here is derived from an EMBL/GenBank/DDBJ whole genome shotgun (WGS) entry which is preliminary data.</text>
</comment>
<reference evidence="2" key="1">
    <citation type="submission" date="2018-07" db="EMBL/GenBank/DDBJ databases">
        <authorList>
            <person name="Liu B.-T."/>
            <person name="Du Z."/>
        </authorList>
    </citation>
    <scope>NUCLEOTIDE SEQUENCE [LARGE SCALE GENOMIC DNA]</scope>
    <source>
        <strain evidence="2">XYN52</strain>
    </source>
</reference>
<evidence type="ECO:0000313" key="1">
    <source>
        <dbReference type="EMBL" id="RDE08112.1"/>
    </source>
</evidence>
<dbReference type="EMBL" id="QQNH01000023">
    <property type="protein sequence ID" value="RDE08112.1"/>
    <property type="molecule type" value="Genomic_DNA"/>
</dbReference>
<dbReference type="RefSeq" id="WP_114646648.1">
    <property type="nucleotide sequence ID" value="NZ_QQNH01000023.1"/>
</dbReference>
<dbReference type="AlphaFoldDB" id="A0A369W4C6"/>
<keyword evidence="2" id="KW-1185">Reference proteome</keyword>
<dbReference type="Proteomes" id="UP000253759">
    <property type="component" value="Unassembled WGS sequence"/>
</dbReference>
<name>A0A369W4C6_9HYPH</name>
<proteinExistence type="predicted"/>
<protein>
    <submittedName>
        <fullName evidence="1">Uncharacterized protein</fullName>
    </submittedName>
</protein>
<accession>A0A369W4C6</accession>
<sequence length="71" mass="7777">MRHLSIDSLAINAEGTAVSFTARLRSSNATTTIASYAPIDRARPTEGDIRRLIEQRVSQLTQRPSPSGRPL</sequence>
<evidence type="ECO:0000313" key="2">
    <source>
        <dbReference type="Proteomes" id="UP000253759"/>
    </source>
</evidence>